<dbReference type="PANTHER" id="PTHR34512">
    <property type="entry name" value="CELL SURFACE PROTEIN"/>
    <property type="match status" value="1"/>
</dbReference>
<dbReference type="AlphaFoldDB" id="A0A517VIR5"/>
<dbReference type="SMART" id="SM00564">
    <property type="entry name" value="PQQ"/>
    <property type="match status" value="4"/>
</dbReference>
<dbReference type="InterPro" id="IPR015943">
    <property type="entry name" value="WD40/YVTN_repeat-like_dom_sf"/>
</dbReference>
<dbReference type="Gene3D" id="2.40.10.480">
    <property type="match status" value="1"/>
</dbReference>
<feature type="domain" description="Pyrrolo-quinoline quinone repeat" evidence="1">
    <location>
        <begin position="87"/>
        <end position="350"/>
    </location>
</feature>
<dbReference type="OrthoDB" id="244732at2"/>
<keyword evidence="3" id="KW-1185">Reference proteome</keyword>
<dbReference type="InterPro" id="IPR011047">
    <property type="entry name" value="Quinoprotein_ADH-like_sf"/>
</dbReference>
<dbReference type="Pfam" id="PF13360">
    <property type="entry name" value="PQQ_2"/>
    <property type="match status" value="1"/>
</dbReference>
<proteinExistence type="predicted"/>
<name>A0A517VIR5_9PLAN</name>
<dbReference type="SUPFAM" id="SSF50998">
    <property type="entry name" value="Quinoprotein alcohol dehydrogenase-like"/>
    <property type="match status" value="1"/>
</dbReference>
<protein>
    <submittedName>
        <fullName evidence="2">Outer membrane biogenesis protein BamB</fullName>
    </submittedName>
</protein>
<evidence type="ECO:0000259" key="1">
    <source>
        <dbReference type="Pfam" id="PF13360"/>
    </source>
</evidence>
<reference evidence="2 3" key="1">
    <citation type="submission" date="2019-02" db="EMBL/GenBank/DDBJ databases">
        <title>Deep-cultivation of Planctomycetes and their phenomic and genomic characterization uncovers novel biology.</title>
        <authorList>
            <person name="Wiegand S."/>
            <person name="Jogler M."/>
            <person name="Boedeker C."/>
            <person name="Pinto D."/>
            <person name="Vollmers J."/>
            <person name="Rivas-Marin E."/>
            <person name="Kohn T."/>
            <person name="Peeters S.H."/>
            <person name="Heuer A."/>
            <person name="Rast P."/>
            <person name="Oberbeckmann S."/>
            <person name="Bunk B."/>
            <person name="Jeske O."/>
            <person name="Meyerdierks A."/>
            <person name="Storesund J.E."/>
            <person name="Kallscheuer N."/>
            <person name="Luecker S."/>
            <person name="Lage O.M."/>
            <person name="Pohl T."/>
            <person name="Merkel B.J."/>
            <person name="Hornburger P."/>
            <person name="Mueller R.-W."/>
            <person name="Bruemmer F."/>
            <person name="Labrenz M."/>
            <person name="Spormann A.M."/>
            <person name="Op den Camp H."/>
            <person name="Overmann J."/>
            <person name="Amann R."/>
            <person name="Jetten M.S.M."/>
            <person name="Mascher T."/>
            <person name="Medema M.H."/>
            <person name="Devos D.P."/>
            <person name="Kaster A.-K."/>
            <person name="Ovreas L."/>
            <person name="Rohde M."/>
            <person name="Galperin M.Y."/>
            <person name="Jogler C."/>
        </authorList>
    </citation>
    <scope>NUCLEOTIDE SEQUENCE [LARGE SCALE GENOMIC DNA]</scope>
    <source>
        <strain evidence="2 3">Pan161</strain>
    </source>
</reference>
<dbReference type="InterPro" id="IPR018391">
    <property type="entry name" value="PQQ_b-propeller_rpt"/>
</dbReference>
<dbReference type="InterPro" id="IPR002372">
    <property type="entry name" value="PQQ_rpt_dom"/>
</dbReference>
<organism evidence="2 3">
    <name type="scientific">Gimesia algae</name>
    <dbReference type="NCBI Taxonomy" id="2527971"/>
    <lineage>
        <taxon>Bacteria</taxon>
        <taxon>Pseudomonadati</taxon>
        <taxon>Planctomycetota</taxon>
        <taxon>Planctomycetia</taxon>
        <taxon>Planctomycetales</taxon>
        <taxon>Planctomycetaceae</taxon>
        <taxon>Gimesia</taxon>
    </lineage>
</organism>
<dbReference type="Gene3D" id="2.130.10.10">
    <property type="entry name" value="YVTN repeat-like/Quinoprotein amine dehydrogenase"/>
    <property type="match status" value="1"/>
</dbReference>
<dbReference type="Proteomes" id="UP000316855">
    <property type="component" value="Chromosome"/>
</dbReference>
<accession>A0A517VIR5</accession>
<dbReference type="PANTHER" id="PTHR34512:SF30">
    <property type="entry name" value="OUTER MEMBRANE PROTEIN ASSEMBLY FACTOR BAMB"/>
    <property type="match status" value="1"/>
</dbReference>
<dbReference type="RefSeq" id="WP_145230905.1">
    <property type="nucleotide sequence ID" value="NZ_CP036343.1"/>
</dbReference>
<dbReference type="KEGG" id="gax:Pan161_45630"/>
<evidence type="ECO:0000313" key="3">
    <source>
        <dbReference type="Proteomes" id="UP000316855"/>
    </source>
</evidence>
<sequence>MVKRWQVLCCVFSIYVILSTGPLRAGDWPAFRGPLGNGISQETKVPLKWDAKENILWKAPLPASGNSSPIVSNGNVFVTCAENEGRKRSLYCFDRTSGKQLWVRTVNYDKAMQTHKTNNYCGSTPAADGKRVVVWHSSAGLYCYDFAGKELWHRNLGEFEHIWGYGASPVLHAGKIFLHCGPGKRVFMTALDLESGKTLWETDEPVAGDGQFNEQRKYMGSWSTPVIAKVNGRELIICSMSLRVNAYDPASGKIIWNCAGLHGKKGDLAYTSPVLANEICVAMGGFNGPAIGFRMQGSGEITGSQRLWQKEPNPQRISTGIFTKGHLFMANAGPNLFQCLNPATGEIVWQERSGGAACWGSMVLANEHLYVTDQNGTTHVFKPSTAGLEKVAENPLKERSNSTPAFSDGQVFIRTFQHLYCIGQ</sequence>
<evidence type="ECO:0000313" key="2">
    <source>
        <dbReference type="EMBL" id="QDT92892.1"/>
    </source>
</evidence>
<dbReference type="EMBL" id="CP036343">
    <property type="protein sequence ID" value="QDT92892.1"/>
    <property type="molecule type" value="Genomic_DNA"/>
</dbReference>
<gene>
    <name evidence="2" type="ORF">Pan161_45630</name>
</gene>